<evidence type="ECO:0000256" key="5">
    <source>
        <dbReference type="ARBA" id="ARBA00022490"/>
    </source>
</evidence>
<dbReference type="Pfam" id="PF23230">
    <property type="entry name" value="zf-C2H2_13"/>
    <property type="match status" value="1"/>
</dbReference>
<dbReference type="Proteomes" id="UP000297245">
    <property type="component" value="Unassembled WGS sequence"/>
</dbReference>
<dbReference type="CDD" id="cd16615">
    <property type="entry name" value="RING-HC_ZNF598"/>
    <property type="match status" value="1"/>
</dbReference>
<dbReference type="Pfam" id="PF23202">
    <property type="entry name" value="PAH_ZNF598"/>
    <property type="match status" value="1"/>
</dbReference>
<feature type="compositionally biased region" description="Polar residues" evidence="13">
    <location>
        <begin position="574"/>
        <end position="583"/>
    </location>
</feature>
<evidence type="ECO:0000256" key="13">
    <source>
        <dbReference type="SAM" id="MobiDB-lite"/>
    </source>
</evidence>
<feature type="compositionally biased region" description="Pro residues" evidence="13">
    <location>
        <begin position="369"/>
        <end position="388"/>
    </location>
</feature>
<evidence type="ECO:0000313" key="16">
    <source>
        <dbReference type="Proteomes" id="UP000297245"/>
    </source>
</evidence>
<dbReference type="GO" id="GO:0043022">
    <property type="term" value="F:ribosome binding"/>
    <property type="evidence" value="ECO:0007669"/>
    <property type="project" value="TreeGrafter"/>
</dbReference>
<comment type="catalytic activity">
    <reaction evidence="1">
        <text>S-ubiquitinyl-[E2 ubiquitin-conjugating enzyme]-L-cysteine + [acceptor protein]-L-lysine = [E2 ubiquitin-conjugating enzyme]-L-cysteine + N(6)-ubiquitinyl-[acceptor protein]-L-lysine.</text>
        <dbReference type="EC" id="2.3.2.27"/>
    </reaction>
</comment>
<evidence type="ECO:0000256" key="8">
    <source>
        <dbReference type="ARBA" id="ARBA00022723"/>
    </source>
</evidence>
<dbReference type="InterPro" id="IPR013087">
    <property type="entry name" value="Znf_C2H2_type"/>
</dbReference>
<evidence type="ECO:0000256" key="3">
    <source>
        <dbReference type="ARBA" id="ARBA00004906"/>
    </source>
</evidence>
<keyword evidence="6" id="KW-0597">Phosphoprotein</keyword>
<dbReference type="GO" id="GO:0061630">
    <property type="term" value="F:ubiquitin protein ligase activity"/>
    <property type="evidence" value="ECO:0007669"/>
    <property type="project" value="UniProtKB-EC"/>
</dbReference>
<proteinExistence type="inferred from homology"/>
<protein>
    <recommendedName>
        <fullName evidence="4">RING-type E3 ubiquitin transferase</fullName>
        <ecNumber evidence="4">2.3.2.27</ecNumber>
    </recommendedName>
</protein>
<comment type="subcellular location">
    <subcellularLocation>
        <location evidence="2">Cytoplasm</location>
    </subcellularLocation>
</comment>
<dbReference type="InterPro" id="IPR056437">
    <property type="entry name" value="Znf-C2H2_ZNF598/HEL2"/>
</dbReference>
<dbReference type="EC" id="2.3.2.27" evidence="4"/>
<feature type="compositionally biased region" description="Polar residues" evidence="13">
    <location>
        <begin position="670"/>
        <end position="696"/>
    </location>
</feature>
<feature type="domain" description="RING-type" evidence="14">
    <location>
        <begin position="75"/>
        <end position="115"/>
    </location>
</feature>
<dbReference type="InterPro" id="IPR057634">
    <property type="entry name" value="PAH_ZNF598/HEL2"/>
</dbReference>
<evidence type="ECO:0000256" key="12">
    <source>
        <dbReference type="PROSITE-ProRule" id="PRU00175"/>
    </source>
</evidence>
<dbReference type="PROSITE" id="PS50089">
    <property type="entry name" value="ZF_RING_2"/>
    <property type="match status" value="1"/>
</dbReference>
<dbReference type="SMART" id="SM00355">
    <property type="entry name" value="ZnF_C2H2"/>
    <property type="match status" value="4"/>
</dbReference>
<evidence type="ECO:0000256" key="4">
    <source>
        <dbReference type="ARBA" id="ARBA00012483"/>
    </source>
</evidence>
<dbReference type="SUPFAM" id="SSF57850">
    <property type="entry name" value="RING/U-box"/>
    <property type="match status" value="1"/>
</dbReference>
<evidence type="ECO:0000259" key="14">
    <source>
        <dbReference type="PROSITE" id="PS50089"/>
    </source>
</evidence>
<keyword evidence="10" id="KW-0862">Zinc</keyword>
<evidence type="ECO:0000256" key="6">
    <source>
        <dbReference type="ARBA" id="ARBA00022553"/>
    </source>
</evidence>
<evidence type="ECO:0000313" key="15">
    <source>
        <dbReference type="EMBL" id="THU81414.1"/>
    </source>
</evidence>
<organism evidence="15 16">
    <name type="scientific">Dendrothele bispora (strain CBS 962.96)</name>
    <dbReference type="NCBI Taxonomy" id="1314807"/>
    <lineage>
        <taxon>Eukaryota</taxon>
        <taxon>Fungi</taxon>
        <taxon>Dikarya</taxon>
        <taxon>Basidiomycota</taxon>
        <taxon>Agaricomycotina</taxon>
        <taxon>Agaricomycetes</taxon>
        <taxon>Agaricomycetidae</taxon>
        <taxon>Agaricales</taxon>
        <taxon>Agaricales incertae sedis</taxon>
        <taxon>Dendrothele</taxon>
    </lineage>
</organism>
<dbReference type="OrthoDB" id="3838338at2759"/>
<dbReference type="Pfam" id="PF25447">
    <property type="entry name" value="RING_ZNF598"/>
    <property type="match status" value="1"/>
</dbReference>
<name>A0A4S8KZC2_DENBC</name>
<feature type="compositionally biased region" description="Pro residues" evidence="13">
    <location>
        <begin position="590"/>
        <end position="601"/>
    </location>
</feature>
<evidence type="ECO:0000256" key="1">
    <source>
        <dbReference type="ARBA" id="ARBA00000900"/>
    </source>
</evidence>
<dbReference type="GO" id="GO:0016567">
    <property type="term" value="P:protein ubiquitination"/>
    <property type="evidence" value="ECO:0007669"/>
    <property type="project" value="TreeGrafter"/>
</dbReference>
<sequence>MPTAVQTQTKPSNRGRGRGGNRGKGRGRGGNREGVGHSETKGKERVVEPVVEAVDTNEKAVEENKEPAEDDVDTCFICAEPVKYYSVSQCNHRTCQVCALRLRALYKKMECTFCKEPQSTVVFTTSADQPFASYDLDTMAFKDARLSIAFETQEMMEETLILLRFNCPDSDCDYIAKGWQDLKLHVRATHNKLMCDICIRNKKVFAHEHTLYTYSQLVVHVPSMEKKRHHHHKNASKEPPEGGIHPECIFCHECFFTGDELYSHMRERHEECFLCKRNEVRDQYFTNYDALEQHFNNAHHPCRQTSCQLQKFVVFNTLLDLKAHMVEEHGATMSARDMKDARRVQAEFEFEEVAGRGRGRRNQEREPPPRPQQQPDPPAAPPGPPRPPGGGRRRDFGATLTVEGGNPSPAHSLGNTPPGPSRRESPSPTRDDVDSAVVDRHTAFLTRLQSLAPNAATAVPAVKAATRSYRASESSARDLISTVWNVLDRQLDHTASIINTFVDLLDDEDKKKDLLSSWNGFEVEQRRQFPELVPTSVGSGYAAITSGRVLNAKHSTAARTSRGSAKVWDRVAQAASSSTSAPNARNVPGALPPPPQRPVFPPLSGSSGAQSSSPAPGPALRNPQHKTPWVGSNTGSSSGTSNPRPAIQPFSVPGPSVPVSRNQRPPPPKLNSNLFPELPSSGNARQKPQVGGNQSLRKILGTSGAPPPSKWGSGASPIPNVAGANGGGDTNDTAAAGTEEAAPVGDGSAPPVSGGGKGKKGKGKQKQTLFTLGSFPT</sequence>
<comment type="pathway">
    <text evidence="3">Protein modification; protein ubiquitination.</text>
</comment>
<feature type="compositionally biased region" description="Basic residues" evidence="13">
    <location>
        <begin position="13"/>
        <end position="29"/>
    </location>
</feature>
<dbReference type="InterPro" id="IPR041888">
    <property type="entry name" value="RING-HC_ZNF598/HEL2"/>
</dbReference>
<evidence type="ECO:0000256" key="11">
    <source>
        <dbReference type="ARBA" id="ARBA00035113"/>
    </source>
</evidence>
<feature type="compositionally biased region" description="Polar residues" evidence="13">
    <location>
        <begin position="1"/>
        <end position="12"/>
    </location>
</feature>
<evidence type="ECO:0000256" key="10">
    <source>
        <dbReference type="ARBA" id="ARBA00022833"/>
    </source>
</evidence>
<reference evidence="15 16" key="1">
    <citation type="journal article" date="2019" name="Nat. Ecol. Evol.">
        <title>Megaphylogeny resolves global patterns of mushroom evolution.</title>
        <authorList>
            <person name="Varga T."/>
            <person name="Krizsan K."/>
            <person name="Foldi C."/>
            <person name="Dima B."/>
            <person name="Sanchez-Garcia M."/>
            <person name="Sanchez-Ramirez S."/>
            <person name="Szollosi G.J."/>
            <person name="Szarkandi J.G."/>
            <person name="Papp V."/>
            <person name="Albert L."/>
            <person name="Andreopoulos W."/>
            <person name="Angelini C."/>
            <person name="Antonin V."/>
            <person name="Barry K.W."/>
            <person name="Bougher N.L."/>
            <person name="Buchanan P."/>
            <person name="Buyck B."/>
            <person name="Bense V."/>
            <person name="Catcheside P."/>
            <person name="Chovatia M."/>
            <person name="Cooper J."/>
            <person name="Damon W."/>
            <person name="Desjardin D."/>
            <person name="Finy P."/>
            <person name="Geml J."/>
            <person name="Haridas S."/>
            <person name="Hughes K."/>
            <person name="Justo A."/>
            <person name="Karasinski D."/>
            <person name="Kautmanova I."/>
            <person name="Kiss B."/>
            <person name="Kocsube S."/>
            <person name="Kotiranta H."/>
            <person name="LaButti K.M."/>
            <person name="Lechner B.E."/>
            <person name="Liimatainen K."/>
            <person name="Lipzen A."/>
            <person name="Lukacs Z."/>
            <person name="Mihaltcheva S."/>
            <person name="Morgado L.N."/>
            <person name="Niskanen T."/>
            <person name="Noordeloos M.E."/>
            <person name="Ohm R.A."/>
            <person name="Ortiz-Santana B."/>
            <person name="Ovrebo C."/>
            <person name="Racz N."/>
            <person name="Riley R."/>
            <person name="Savchenko A."/>
            <person name="Shiryaev A."/>
            <person name="Soop K."/>
            <person name="Spirin V."/>
            <person name="Szebenyi C."/>
            <person name="Tomsovsky M."/>
            <person name="Tulloss R.E."/>
            <person name="Uehling J."/>
            <person name="Grigoriev I.V."/>
            <person name="Vagvolgyi C."/>
            <person name="Papp T."/>
            <person name="Martin F.M."/>
            <person name="Miettinen O."/>
            <person name="Hibbett D.S."/>
            <person name="Nagy L.G."/>
        </authorList>
    </citation>
    <scope>NUCLEOTIDE SEQUENCE [LARGE SCALE GENOMIC DNA]</scope>
    <source>
        <strain evidence="15 16">CBS 962.96</strain>
    </source>
</reference>
<feature type="region of interest" description="Disordered" evidence="13">
    <location>
        <begin position="555"/>
        <end position="777"/>
    </location>
</feature>
<feature type="compositionally biased region" description="Low complexity" evidence="13">
    <location>
        <begin position="631"/>
        <end position="642"/>
    </location>
</feature>
<comment type="similarity">
    <text evidence="11">Belongs to the ZNF598/HEL2 family.</text>
</comment>
<feature type="compositionally biased region" description="Low complexity" evidence="13">
    <location>
        <begin position="730"/>
        <end position="742"/>
    </location>
</feature>
<evidence type="ECO:0000256" key="7">
    <source>
        <dbReference type="ARBA" id="ARBA00022679"/>
    </source>
</evidence>
<gene>
    <name evidence="15" type="ORF">K435DRAFT_972354</name>
</gene>
<dbReference type="PANTHER" id="PTHR22938:SF0">
    <property type="entry name" value="E3 UBIQUITIN-PROTEIN LIGASE ZNF598"/>
    <property type="match status" value="1"/>
</dbReference>
<feature type="compositionally biased region" description="Polar residues" evidence="13">
    <location>
        <begin position="768"/>
        <end position="777"/>
    </location>
</feature>
<feature type="compositionally biased region" description="Low complexity" evidence="13">
    <location>
        <begin position="602"/>
        <end position="620"/>
    </location>
</feature>
<dbReference type="EMBL" id="ML179811">
    <property type="protein sequence ID" value="THU81414.1"/>
    <property type="molecule type" value="Genomic_DNA"/>
</dbReference>
<dbReference type="GO" id="GO:0005737">
    <property type="term" value="C:cytoplasm"/>
    <property type="evidence" value="ECO:0007669"/>
    <property type="project" value="UniProtKB-SubCell"/>
</dbReference>
<evidence type="ECO:0000256" key="2">
    <source>
        <dbReference type="ARBA" id="ARBA00004496"/>
    </source>
</evidence>
<feature type="region of interest" description="Disordered" evidence="13">
    <location>
        <begin position="349"/>
        <end position="434"/>
    </location>
</feature>
<keyword evidence="7" id="KW-0808">Transferase</keyword>
<dbReference type="AlphaFoldDB" id="A0A4S8KZC2"/>
<dbReference type="InterPro" id="IPR013083">
    <property type="entry name" value="Znf_RING/FYVE/PHD"/>
</dbReference>
<feature type="region of interest" description="Disordered" evidence="13">
    <location>
        <begin position="1"/>
        <end position="50"/>
    </location>
</feature>
<keyword evidence="9 12" id="KW-0863">Zinc-finger</keyword>
<keyword evidence="8" id="KW-0479">Metal-binding</keyword>
<evidence type="ECO:0000256" key="9">
    <source>
        <dbReference type="ARBA" id="ARBA00022771"/>
    </source>
</evidence>
<dbReference type="GO" id="GO:0072344">
    <property type="term" value="P:rescue of stalled ribosome"/>
    <property type="evidence" value="ECO:0007669"/>
    <property type="project" value="InterPro"/>
</dbReference>
<accession>A0A4S8KZC2</accession>
<feature type="compositionally biased region" description="Low complexity" evidence="13">
    <location>
        <begin position="651"/>
        <end position="660"/>
    </location>
</feature>
<keyword evidence="5" id="KW-0963">Cytoplasm</keyword>
<feature type="compositionally biased region" description="Basic and acidic residues" evidence="13">
    <location>
        <begin position="30"/>
        <end position="47"/>
    </location>
</feature>
<dbReference type="GO" id="GO:0008270">
    <property type="term" value="F:zinc ion binding"/>
    <property type="evidence" value="ECO:0007669"/>
    <property type="project" value="UniProtKB-KW"/>
</dbReference>
<keyword evidence="16" id="KW-1185">Reference proteome</keyword>
<dbReference type="InterPro" id="IPR001841">
    <property type="entry name" value="Znf_RING"/>
</dbReference>
<dbReference type="PROSITE" id="PS00028">
    <property type="entry name" value="ZINC_FINGER_C2H2_1"/>
    <property type="match status" value="1"/>
</dbReference>
<feature type="compositionally biased region" description="Basic and acidic residues" evidence="13">
    <location>
        <begin position="421"/>
        <end position="434"/>
    </location>
</feature>
<dbReference type="InterPro" id="IPR044288">
    <property type="entry name" value="ZNF598/HEL2"/>
</dbReference>
<dbReference type="PANTHER" id="PTHR22938">
    <property type="entry name" value="ZINC FINGER PROTEIN 598"/>
    <property type="match status" value="1"/>
</dbReference>
<dbReference type="Gene3D" id="3.30.40.10">
    <property type="entry name" value="Zinc/RING finger domain, C3HC4 (zinc finger)"/>
    <property type="match status" value="1"/>
</dbReference>